<dbReference type="GO" id="GO:0005216">
    <property type="term" value="F:monoatomic ion channel activity"/>
    <property type="evidence" value="ECO:0007669"/>
    <property type="project" value="InterPro"/>
</dbReference>
<dbReference type="EMBL" id="GL983479">
    <property type="protein sequence ID" value="EGR33287.1"/>
    <property type="molecule type" value="Genomic_DNA"/>
</dbReference>
<evidence type="ECO:0000256" key="1">
    <source>
        <dbReference type="ARBA" id="ARBA00004141"/>
    </source>
</evidence>
<organism evidence="7 8">
    <name type="scientific">Ichthyophthirius multifiliis</name>
    <name type="common">White spot disease agent</name>
    <name type="synonym">Ich</name>
    <dbReference type="NCBI Taxonomy" id="5932"/>
    <lineage>
        <taxon>Eukaryota</taxon>
        <taxon>Sar</taxon>
        <taxon>Alveolata</taxon>
        <taxon>Ciliophora</taxon>
        <taxon>Intramacronucleata</taxon>
        <taxon>Oligohymenophorea</taxon>
        <taxon>Hymenostomatida</taxon>
        <taxon>Ophryoglenina</taxon>
        <taxon>Ichthyophthirius</taxon>
    </lineage>
</organism>
<evidence type="ECO:0000313" key="7">
    <source>
        <dbReference type="EMBL" id="EGR33287.1"/>
    </source>
</evidence>
<dbReference type="Proteomes" id="UP000008983">
    <property type="component" value="Unassembled WGS sequence"/>
</dbReference>
<evidence type="ECO:0000259" key="6">
    <source>
        <dbReference type="Pfam" id="PF00520"/>
    </source>
</evidence>
<dbReference type="Pfam" id="PF00520">
    <property type="entry name" value="Ion_trans"/>
    <property type="match status" value="1"/>
</dbReference>
<evidence type="ECO:0000256" key="4">
    <source>
        <dbReference type="ARBA" id="ARBA00023136"/>
    </source>
</evidence>
<dbReference type="GeneID" id="14909468"/>
<feature type="transmembrane region" description="Helical" evidence="5">
    <location>
        <begin position="351"/>
        <end position="376"/>
    </location>
</feature>
<accession>G0QNC2</accession>
<dbReference type="PANTHER" id="PTHR45816:SF4">
    <property type="entry name" value="RYR_IP3R HOMOLOGY ASSOCIATED DOMAIN-CONTAINING PROTEIN"/>
    <property type="match status" value="1"/>
</dbReference>
<feature type="transmembrane region" description="Helical" evidence="5">
    <location>
        <begin position="308"/>
        <end position="331"/>
    </location>
</feature>
<evidence type="ECO:0000313" key="8">
    <source>
        <dbReference type="Proteomes" id="UP000008983"/>
    </source>
</evidence>
<comment type="subcellular location">
    <subcellularLocation>
        <location evidence="1">Membrane</location>
        <topology evidence="1">Multi-pass membrane protein</topology>
    </subcellularLocation>
</comment>
<dbReference type="InterPro" id="IPR005821">
    <property type="entry name" value="Ion_trans_dom"/>
</dbReference>
<feature type="transmembrane region" description="Helical" evidence="5">
    <location>
        <begin position="208"/>
        <end position="229"/>
    </location>
</feature>
<reference evidence="7 8" key="1">
    <citation type="submission" date="2011-07" db="EMBL/GenBank/DDBJ databases">
        <authorList>
            <person name="Coyne R."/>
            <person name="Brami D."/>
            <person name="Johnson J."/>
            <person name="Hostetler J."/>
            <person name="Hannick L."/>
            <person name="Clark T."/>
            <person name="Cassidy-Hanley D."/>
            <person name="Inman J."/>
        </authorList>
    </citation>
    <scope>NUCLEOTIDE SEQUENCE [LARGE SCALE GENOMIC DNA]</scope>
    <source>
        <strain evidence="7 8">G5</strain>
    </source>
</reference>
<protein>
    <recommendedName>
        <fullName evidence="6">Ion transport domain-containing protein</fullName>
    </recommendedName>
</protein>
<dbReference type="GO" id="GO:0016020">
    <property type="term" value="C:membrane"/>
    <property type="evidence" value="ECO:0007669"/>
    <property type="project" value="UniProtKB-SubCell"/>
</dbReference>
<keyword evidence="3 5" id="KW-1133">Transmembrane helix</keyword>
<keyword evidence="8" id="KW-1185">Reference proteome</keyword>
<dbReference type="InterPro" id="IPR015925">
    <property type="entry name" value="Ryanodine_IP3_receptor"/>
</dbReference>
<evidence type="ECO:0000256" key="3">
    <source>
        <dbReference type="ARBA" id="ARBA00022989"/>
    </source>
</evidence>
<dbReference type="AlphaFoldDB" id="G0QNC2"/>
<dbReference type="OrthoDB" id="295684at2759"/>
<dbReference type="GO" id="GO:0006816">
    <property type="term" value="P:calcium ion transport"/>
    <property type="evidence" value="ECO:0007669"/>
    <property type="project" value="InterPro"/>
</dbReference>
<name>G0QNC2_ICHMU</name>
<dbReference type="eggNOG" id="KOG3533">
    <property type="taxonomic scope" value="Eukaryota"/>
</dbReference>
<dbReference type="RefSeq" id="XP_004037273.1">
    <property type="nucleotide sequence ID" value="XM_004037225.1"/>
</dbReference>
<feature type="transmembrane region" description="Helical" evidence="5">
    <location>
        <begin position="126"/>
        <end position="144"/>
    </location>
</feature>
<dbReference type="Gene3D" id="1.10.287.70">
    <property type="match status" value="1"/>
</dbReference>
<evidence type="ECO:0000256" key="2">
    <source>
        <dbReference type="ARBA" id="ARBA00022692"/>
    </source>
</evidence>
<keyword evidence="4 5" id="KW-0472">Membrane</keyword>
<feature type="domain" description="Ion transport" evidence="6">
    <location>
        <begin position="325"/>
        <end position="464"/>
    </location>
</feature>
<dbReference type="STRING" id="857967.G0QNC2"/>
<feature type="transmembrane region" description="Helical" evidence="5">
    <location>
        <begin position="431"/>
        <end position="454"/>
    </location>
</feature>
<evidence type="ECO:0000256" key="5">
    <source>
        <dbReference type="SAM" id="Phobius"/>
    </source>
</evidence>
<proteinExistence type="predicted"/>
<dbReference type="InParanoid" id="G0QNC2"/>
<keyword evidence="2 5" id="KW-0812">Transmembrane</keyword>
<feature type="transmembrane region" description="Helical" evidence="5">
    <location>
        <begin position="156"/>
        <end position="173"/>
    </location>
</feature>
<gene>
    <name evidence="7" type="ORF">IMG5_057100</name>
</gene>
<sequence>MSLKFLIRIKKLFANNLNIIQKKYNYIILYQLKSYKKRKSQTRKIIPTLNKNQSKYEEKQNLLKNESQDSNRIIQCNPHYFYYFKKQLGITQVKKNGIIKKIYFQKPFTSYYINEYIKKSIVKQKYFIFKYYLFIQFFFLKNNFLKKQNKMRVMHFFSIQYLIFFTYFNCYILQQKLIIQNIQIQNLELITFNGRVEENENQNIIKQIIFAFTVIQLIISSFVFIFCAVEKFEISINQYSNTDSLYKIQKIQQSAGLLVQTKYTQIKNYWLQLFDIFKPEQMDKNSCLIKYIKYTILLLIDKDNFYHLIYLLITIVAFNIYGPIVYAFLLLDIVKRSQNLKNIIRSITENLYNIFIFAYLGLIIMYIYGIGGFLYFRKSFENSEKVYGQNFILVISSTIKEGLRNGGGISEAIQAQPYDNNGSNSLYWARYFYDLTFFVFINMLFIQIIFGIILDTFAELRQQNDQIMDAVKNKCYVCGTKKSIIDSKSQKGWYSHIYLEHNVYHLLFFMIYVYNKDVTNCDALEKYVKKCLEQNKIDFIPLNEFQ</sequence>
<dbReference type="PANTHER" id="PTHR45816">
    <property type="entry name" value="MIR DOMAIN-CONTAINING PROTEIN"/>
    <property type="match status" value="1"/>
</dbReference>